<dbReference type="PANTHER" id="PTHR12366:SF32">
    <property type="entry name" value="ASPARTATE BETA-HYDROXYLASE ISOFORM X1"/>
    <property type="match status" value="1"/>
</dbReference>
<name>A0ABW0ER75_9PSEU</name>
<protein>
    <submittedName>
        <fullName evidence="2">Aspartyl/asparaginyl beta-hydroxylase domain-containing protein</fullName>
    </submittedName>
</protein>
<dbReference type="Pfam" id="PF05118">
    <property type="entry name" value="Asp_Arg_Hydrox"/>
    <property type="match status" value="1"/>
</dbReference>
<accession>A0ABW0ER75</accession>
<gene>
    <name evidence="2" type="ORF">ACFPM7_15500</name>
</gene>
<dbReference type="EMBL" id="JBHSKF010000006">
    <property type="protein sequence ID" value="MFC5288465.1"/>
    <property type="molecule type" value="Genomic_DNA"/>
</dbReference>
<sequence>MPGDRYGLLVLVKLLMGHRERHRTARLQDLATKALRDPRQAWVVSVVNLTIRARQALTTLFVLRPRSLRSRAARRHDPVTAPERGLTVLCPSRNRPAGMARLIRSVHRTAANPGRVEIRCYVDSDDPTVDAYRKVFASAARRYPDLAACELHVGEPIGVSAAWNVIAAAASGEFLVMANDDQLYVDHGWDRAFDARVAELAVEHPDEVLCLFFDGGQYTDDSADFPMISRAWYETLGYYSPGIFQQWQAEQWIFDIARRVGRLYRVPGVLVRHLHYQDYTAPFDATYIRHRLTADKSIADQALFLRTAGERRADADRLRAAIARRAGAERGRATADRNETRGRSEAVTTTNAKDYHDQALRRHYVAVIDAWNYSGRTDLARECAELAVSQGVWEHPLQRPREYLPGLTATPLHDPASFPFLARLESHHEDFRAEIAHVLDGKVDPVKHTVDDGGLIRTGAWKQAHLFRGGRWQDDVCAHFPTIREILETFPELTTDNPGVITVSRVTPGSHIMPHCGPTNALLRVHLPITVPPGVRIRVADQWLTWEEGRCLVFDDSFEHEVRHEGAEDRVVLILDTLHPELGGDHSGRLRERARATEEQMVSYLSENGLEEAHLREGRLVLYPDQELSDLALRHLARAGADRAELVDDRLRVHRGRGAGS</sequence>
<dbReference type="Gene3D" id="2.60.120.330">
    <property type="entry name" value="B-lactam Antibiotic, Isopenicillin N Synthase, Chain"/>
    <property type="match status" value="1"/>
</dbReference>
<evidence type="ECO:0000313" key="2">
    <source>
        <dbReference type="EMBL" id="MFC5288465.1"/>
    </source>
</evidence>
<evidence type="ECO:0000259" key="1">
    <source>
        <dbReference type="Pfam" id="PF05118"/>
    </source>
</evidence>
<dbReference type="CDD" id="cd00761">
    <property type="entry name" value="Glyco_tranf_GTA_type"/>
    <property type="match status" value="1"/>
</dbReference>
<dbReference type="InterPro" id="IPR039038">
    <property type="entry name" value="ASPH"/>
</dbReference>
<dbReference type="InterPro" id="IPR027443">
    <property type="entry name" value="IPNS-like_sf"/>
</dbReference>
<comment type="caution">
    <text evidence="2">The sequence shown here is derived from an EMBL/GenBank/DDBJ whole genome shotgun (WGS) entry which is preliminary data.</text>
</comment>
<reference evidence="3" key="1">
    <citation type="journal article" date="2019" name="Int. J. Syst. Evol. Microbiol.">
        <title>The Global Catalogue of Microorganisms (GCM) 10K type strain sequencing project: providing services to taxonomists for standard genome sequencing and annotation.</title>
        <authorList>
            <consortium name="The Broad Institute Genomics Platform"/>
            <consortium name="The Broad Institute Genome Sequencing Center for Infectious Disease"/>
            <person name="Wu L."/>
            <person name="Ma J."/>
        </authorList>
    </citation>
    <scope>NUCLEOTIDE SEQUENCE [LARGE SCALE GENOMIC DNA]</scope>
    <source>
        <strain evidence="3">CCUG 59778</strain>
    </source>
</reference>
<dbReference type="InterPro" id="IPR029044">
    <property type="entry name" value="Nucleotide-diphossugar_trans"/>
</dbReference>
<organism evidence="2 3">
    <name type="scientific">Actinokineospora guangxiensis</name>
    <dbReference type="NCBI Taxonomy" id="1490288"/>
    <lineage>
        <taxon>Bacteria</taxon>
        <taxon>Bacillati</taxon>
        <taxon>Actinomycetota</taxon>
        <taxon>Actinomycetes</taxon>
        <taxon>Pseudonocardiales</taxon>
        <taxon>Pseudonocardiaceae</taxon>
        <taxon>Actinokineospora</taxon>
    </lineage>
</organism>
<feature type="domain" description="Aspartyl/asparaginy/proline hydroxylase" evidence="1">
    <location>
        <begin position="426"/>
        <end position="580"/>
    </location>
</feature>
<dbReference type="SUPFAM" id="SSF51197">
    <property type="entry name" value="Clavaminate synthase-like"/>
    <property type="match status" value="1"/>
</dbReference>
<dbReference type="Proteomes" id="UP001596157">
    <property type="component" value="Unassembled WGS sequence"/>
</dbReference>
<dbReference type="SUPFAM" id="SSF53448">
    <property type="entry name" value="Nucleotide-diphospho-sugar transferases"/>
    <property type="match status" value="1"/>
</dbReference>
<dbReference type="PANTHER" id="PTHR12366">
    <property type="entry name" value="ASPARTYL/ASPARAGINYL BETA-HYDROXYLASE"/>
    <property type="match status" value="1"/>
</dbReference>
<keyword evidence="3" id="KW-1185">Reference proteome</keyword>
<dbReference type="InterPro" id="IPR007803">
    <property type="entry name" value="Asp/Arg/Pro-Hydrxlase"/>
</dbReference>
<dbReference type="RefSeq" id="WP_378248312.1">
    <property type="nucleotide sequence ID" value="NZ_JBHSKF010000006.1"/>
</dbReference>
<dbReference type="Gene3D" id="3.90.550.10">
    <property type="entry name" value="Spore Coat Polysaccharide Biosynthesis Protein SpsA, Chain A"/>
    <property type="match status" value="1"/>
</dbReference>
<proteinExistence type="predicted"/>
<evidence type="ECO:0000313" key="3">
    <source>
        <dbReference type="Proteomes" id="UP001596157"/>
    </source>
</evidence>